<dbReference type="AlphaFoldDB" id="A0A4U7BED2"/>
<name>A0A4U7BED2_9BACT</name>
<dbReference type="OrthoDB" id="5355914at2"/>
<dbReference type="Proteomes" id="UP000308838">
    <property type="component" value="Unassembled WGS sequence"/>
</dbReference>
<comment type="caution">
    <text evidence="1">The sequence shown here is derived from an EMBL/GenBank/DDBJ whole genome shotgun (WGS) entry which is preliminary data.</text>
</comment>
<proteinExistence type="predicted"/>
<evidence type="ECO:0000313" key="1">
    <source>
        <dbReference type="EMBL" id="TKX28175.1"/>
    </source>
</evidence>
<dbReference type="RefSeq" id="WP_137621355.1">
    <property type="nucleotide sequence ID" value="NZ_NXLZ01000023.1"/>
</dbReference>
<sequence length="102" mass="11655">MSFKPIQKDNDAFRKAQMAKVIEKLAMRGYALVKISSNGFIMKKGFERDILCNTAQDTIAFTLLSQEQHFINILKNGDCLKKCEAQQETKALMNLQKRNLKA</sequence>
<evidence type="ECO:0000313" key="2">
    <source>
        <dbReference type="Proteomes" id="UP000308838"/>
    </source>
</evidence>
<keyword evidence="2" id="KW-1185">Reference proteome</keyword>
<reference evidence="1 2" key="1">
    <citation type="submission" date="2018-05" db="EMBL/GenBank/DDBJ databases">
        <title>Novel Campyloabacter and Helicobacter Species and Strains.</title>
        <authorList>
            <person name="Mannion A.J."/>
            <person name="Shen Z."/>
            <person name="Fox J.G."/>
        </authorList>
    </citation>
    <scope>NUCLEOTIDE SEQUENCE [LARGE SCALE GENOMIC DNA]</scope>
    <source>
        <strain evidence="2">MIT17-664</strain>
    </source>
</reference>
<dbReference type="EMBL" id="NXLZ01000023">
    <property type="protein sequence ID" value="TKX28175.1"/>
    <property type="molecule type" value="Genomic_DNA"/>
</dbReference>
<accession>A0A4U7BED2</accession>
<protein>
    <submittedName>
        <fullName evidence="1">Uncharacterized protein</fullName>
    </submittedName>
</protein>
<gene>
    <name evidence="1" type="ORF">CQA69_08540</name>
</gene>
<organism evidence="1 2">
    <name type="scientific">Campylobacter estrildidarum</name>
    <dbReference type="NCBI Taxonomy" id="2510189"/>
    <lineage>
        <taxon>Bacteria</taxon>
        <taxon>Pseudomonadati</taxon>
        <taxon>Campylobacterota</taxon>
        <taxon>Epsilonproteobacteria</taxon>
        <taxon>Campylobacterales</taxon>
        <taxon>Campylobacteraceae</taxon>
        <taxon>Campylobacter</taxon>
    </lineage>
</organism>